<proteinExistence type="predicted"/>
<dbReference type="Proteomes" id="UP001371456">
    <property type="component" value="Unassembled WGS sequence"/>
</dbReference>
<sequence length="44" mass="5069">MDDIRDEVEYMAVICYVLGSNPPQSVMKGYFKRIWKGMGIDKIA</sequence>
<keyword evidence="3" id="KW-1185">Reference proteome</keyword>
<protein>
    <submittedName>
        <fullName evidence="2">Uncharacterized protein</fullName>
    </submittedName>
</protein>
<dbReference type="AlphaFoldDB" id="A0AAN8Y1Q2"/>
<name>A0AAN8Y1Q2_SOLBU</name>
<evidence type="ECO:0000313" key="3">
    <source>
        <dbReference type="Proteomes" id="UP001371456"/>
    </source>
</evidence>
<evidence type="ECO:0000313" key="2">
    <source>
        <dbReference type="EMBL" id="KAK6775976.1"/>
    </source>
</evidence>
<gene>
    <name evidence="1" type="ORF">RDI58_026974</name>
    <name evidence="2" type="ORF">RDI58_026977</name>
</gene>
<reference evidence="2 3" key="1">
    <citation type="submission" date="2024-02" db="EMBL/GenBank/DDBJ databases">
        <title>de novo genome assembly of Solanum bulbocastanum strain 11H21.</title>
        <authorList>
            <person name="Hosaka A.J."/>
        </authorList>
    </citation>
    <scope>NUCLEOTIDE SEQUENCE [LARGE SCALE GENOMIC DNA]</scope>
    <source>
        <tissue evidence="2">Young leaves</tissue>
    </source>
</reference>
<accession>A0AAN8Y1Q2</accession>
<dbReference type="EMBL" id="JBANQN010000011">
    <property type="protein sequence ID" value="KAK6775976.1"/>
    <property type="molecule type" value="Genomic_DNA"/>
</dbReference>
<comment type="caution">
    <text evidence="2">The sequence shown here is derived from an EMBL/GenBank/DDBJ whole genome shotgun (WGS) entry which is preliminary data.</text>
</comment>
<organism evidence="2 3">
    <name type="scientific">Solanum bulbocastanum</name>
    <name type="common">Wild potato</name>
    <dbReference type="NCBI Taxonomy" id="147425"/>
    <lineage>
        <taxon>Eukaryota</taxon>
        <taxon>Viridiplantae</taxon>
        <taxon>Streptophyta</taxon>
        <taxon>Embryophyta</taxon>
        <taxon>Tracheophyta</taxon>
        <taxon>Spermatophyta</taxon>
        <taxon>Magnoliopsida</taxon>
        <taxon>eudicotyledons</taxon>
        <taxon>Gunneridae</taxon>
        <taxon>Pentapetalae</taxon>
        <taxon>asterids</taxon>
        <taxon>lamiids</taxon>
        <taxon>Solanales</taxon>
        <taxon>Solanaceae</taxon>
        <taxon>Solanoideae</taxon>
        <taxon>Solaneae</taxon>
        <taxon>Solanum</taxon>
    </lineage>
</organism>
<dbReference type="EMBL" id="JBANQN010000011">
    <property type="protein sequence ID" value="KAK6775973.1"/>
    <property type="molecule type" value="Genomic_DNA"/>
</dbReference>
<evidence type="ECO:0000313" key="1">
    <source>
        <dbReference type="EMBL" id="KAK6775973.1"/>
    </source>
</evidence>